<gene>
    <name evidence="3" type="ORF">N0V84_001127</name>
</gene>
<feature type="transmembrane region" description="Helical" evidence="2">
    <location>
        <begin position="28"/>
        <end position="47"/>
    </location>
</feature>
<name>A0A9W9BSW6_9HYPO</name>
<evidence type="ECO:0000256" key="2">
    <source>
        <dbReference type="SAM" id="Phobius"/>
    </source>
</evidence>
<dbReference type="AlphaFoldDB" id="A0A9W9BSW6"/>
<feature type="compositionally biased region" description="Low complexity" evidence="1">
    <location>
        <begin position="133"/>
        <end position="150"/>
    </location>
</feature>
<keyword evidence="2" id="KW-1133">Transmembrane helix</keyword>
<comment type="caution">
    <text evidence="3">The sequence shown here is derived from an EMBL/GenBank/DDBJ whole genome shotgun (WGS) entry which is preliminary data.</text>
</comment>
<evidence type="ECO:0000313" key="4">
    <source>
        <dbReference type="Proteomes" id="UP001140502"/>
    </source>
</evidence>
<dbReference type="EMBL" id="JAPEUR010000011">
    <property type="protein sequence ID" value="KAJ4328443.1"/>
    <property type="molecule type" value="Genomic_DNA"/>
</dbReference>
<keyword evidence="2" id="KW-0812">Transmembrane</keyword>
<feature type="region of interest" description="Disordered" evidence="1">
    <location>
        <begin position="188"/>
        <end position="214"/>
    </location>
</feature>
<dbReference type="OrthoDB" id="5089074at2759"/>
<accession>A0A9W9BSW6</accession>
<protein>
    <submittedName>
        <fullName evidence="3">Uncharacterized protein</fullName>
    </submittedName>
</protein>
<evidence type="ECO:0000256" key="1">
    <source>
        <dbReference type="SAM" id="MobiDB-lite"/>
    </source>
</evidence>
<keyword evidence="4" id="KW-1185">Reference proteome</keyword>
<proteinExistence type="predicted"/>
<keyword evidence="2" id="KW-0472">Membrane</keyword>
<dbReference type="Proteomes" id="UP001140502">
    <property type="component" value="Unassembled WGS sequence"/>
</dbReference>
<sequence length="244" mass="26317">MSPVPTTVGPSPSQNPWSLDPQDLRTGVFSYAILGLMLLTFVCMIAVDMFRKHRTGELQESMATLGNFLKLLLVTMPKIMLDPRNIYKAWILFTDQFRKVENKRYDKKKESNRRKDAPEKEFDSAAIIQRMHSMSSSDKSPTDTSKGSPSKGKEKEPFFVGPLKEVEPVTTGSSVFTTGLGLTLSHGAGHGSSSADDCGVESSRSAAGGSGSDYYPGTVGYEGYTVDCGSHGSDGCDGMSAGCD</sequence>
<evidence type="ECO:0000313" key="3">
    <source>
        <dbReference type="EMBL" id="KAJ4328443.1"/>
    </source>
</evidence>
<feature type="region of interest" description="Disordered" evidence="1">
    <location>
        <begin position="132"/>
        <end position="159"/>
    </location>
</feature>
<reference evidence="3" key="1">
    <citation type="submission" date="2022-10" db="EMBL/GenBank/DDBJ databases">
        <title>Tapping the CABI collections for fungal endophytes: first genome assemblies for Collariella, Neodidymelliopsis, Ascochyta clinopodiicola, Didymella pomorum, Didymosphaeria variabile, Neocosmospora piperis and Neocucurbitaria cava.</title>
        <authorList>
            <person name="Hill R."/>
        </authorList>
    </citation>
    <scope>NUCLEOTIDE SEQUENCE</scope>
    <source>
        <strain evidence="3">IMI 366586</strain>
    </source>
</reference>
<organism evidence="3 4">
    <name type="scientific">Fusarium piperis</name>
    <dbReference type="NCBI Taxonomy" id="1435070"/>
    <lineage>
        <taxon>Eukaryota</taxon>
        <taxon>Fungi</taxon>
        <taxon>Dikarya</taxon>
        <taxon>Ascomycota</taxon>
        <taxon>Pezizomycotina</taxon>
        <taxon>Sordariomycetes</taxon>
        <taxon>Hypocreomycetidae</taxon>
        <taxon>Hypocreales</taxon>
        <taxon>Nectriaceae</taxon>
        <taxon>Fusarium</taxon>
        <taxon>Fusarium solani species complex</taxon>
    </lineage>
</organism>